<dbReference type="OrthoDB" id="39790at2759"/>
<dbReference type="InterPro" id="IPR049202">
    <property type="entry name" value="DUF6817"/>
</dbReference>
<evidence type="ECO:0000256" key="1">
    <source>
        <dbReference type="SAM" id="SignalP"/>
    </source>
</evidence>
<accession>A0A9N8HXG2</accession>
<evidence type="ECO:0000259" key="2">
    <source>
        <dbReference type="Pfam" id="PF20680"/>
    </source>
</evidence>
<dbReference type="PANTHER" id="PTHR37391:SF2">
    <property type="entry name" value="E3 UBIQUITIN-PROTEIN LIGASE"/>
    <property type="match status" value="1"/>
</dbReference>
<gene>
    <name evidence="3" type="ORF">SEMRO_1803_G298630.1</name>
</gene>
<proteinExistence type="predicted"/>
<keyword evidence="1" id="KW-0732">Signal</keyword>
<reference evidence="3" key="1">
    <citation type="submission" date="2020-06" db="EMBL/GenBank/DDBJ databases">
        <authorList>
            <consortium name="Plant Systems Biology data submission"/>
        </authorList>
    </citation>
    <scope>NUCLEOTIDE SEQUENCE</scope>
    <source>
        <strain evidence="3">D6</strain>
    </source>
</reference>
<feature type="signal peptide" evidence="1">
    <location>
        <begin position="1"/>
        <end position="25"/>
    </location>
</feature>
<dbReference type="EMBL" id="CAICTM010001801">
    <property type="protein sequence ID" value="CAB9526273.1"/>
    <property type="molecule type" value="Genomic_DNA"/>
</dbReference>
<evidence type="ECO:0000313" key="4">
    <source>
        <dbReference type="Proteomes" id="UP001153069"/>
    </source>
</evidence>
<protein>
    <recommendedName>
        <fullName evidence="2">DUF6817 domain-containing protein</fullName>
    </recommendedName>
</protein>
<organism evidence="3 4">
    <name type="scientific">Seminavis robusta</name>
    <dbReference type="NCBI Taxonomy" id="568900"/>
    <lineage>
        <taxon>Eukaryota</taxon>
        <taxon>Sar</taxon>
        <taxon>Stramenopiles</taxon>
        <taxon>Ochrophyta</taxon>
        <taxon>Bacillariophyta</taxon>
        <taxon>Bacillariophyceae</taxon>
        <taxon>Bacillariophycidae</taxon>
        <taxon>Naviculales</taxon>
        <taxon>Naviculaceae</taxon>
        <taxon>Seminavis</taxon>
    </lineage>
</organism>
<evidence type="ECO:0000313" key="3">
    <source>
        <dbReference type="EMBL" id="CAB9526273.1"/>
    </source>
</evidence>
<dbReference type="PANTHER" id="PTHR37391">
    <property type="entry name" value="E3 UBIQUITIN-PROTEIN LIGASE"/>
    <property type="match status" value="1"/>
</dbReference>
<feature type="chain" id="PRO_5040209032" description="DUF6817 domain-containing protein" evidence="1">
    <location>
        <begin position="26"/>
        <end position="322"/>
    </location>
</feature>
<dbReference type="Pfam" id="PF20680">
    <property type="entry name" value="DUF6817"/>
    <property type="match status" value="1"/>
</dbReference>
<sequence length="322" mass="36402">MMTMIKSCRLLLLVCLSFLLSVVHATEEPVELWGTDECETVSCRFKAPHRGTPPQVANQWHQEDEQLWNYVQEHVPDVLEHTGSAAFDEHLKGVQAVLRHWGAPTYLCHAGLFHSIYGTEGFQGFALPLAQRDGVRALIGERAEKLAFVFCMLDRSTFDQTVMDYDISTTTSNNNTVYTLVARPELGRFEMTLTHDEWLDFVELTLADWLEQVEGAAVKPNTLYLWDVGQAFAYRRLAYRKMSRILAQKRAPRLAQMAPQMYQQVMDTESRNTRHLVQMKTPPQSTAAQVAQDALRAAGELDIPIDLAPKPMEEECAAASVS</sequence>
<comment type="caution">
    <text evidence="3">The sequence shown here is derived from an EMBL/GenBank/DDBJ whole genome shotgun (WGS) entry which is preliminary data.</text>
</comment>
<feature type="domain" description="DUF6817" evidence="2">
    <location>
        <begin position="71"/>
        <end position="155"/>
    </location>
</feature>
<dbReference type="Proteomes" id="UP001153069">
    <property type="component" value="Unassembled WGS sequence"/>
</dbReference>
<name>A0A9N8HXG2_9STRA</name>
<dbReference type="AlphaFoldDB" id="A0A9N8HXG2"/>
<keyword evidence="4" id="KW-1185">Reference proteome</keyword>